<evidence type="ECO:0000256" key="6">
    <source>
        <dbReference type="SAM" id="Phobius"/>
    </source>
</evidence>
<evidence type="ECO:0000313" key="9">
    <source>
        <dbReference type="Proteomes" id="UP001204000"/>
    </source>
</evidence>
<sequence>MQLKQMRVGMLYVGGFVGPFAAQSLAAVIPDIAVTFDKTVQEAAFAVTAYMIPFATTMLFSTAIVHRFSPHKVVRIAYATTLIGAIICMLAPSWKIFIGGIVVMSLSNAFTLPILQVIIREVTHPDKLGGALGRYFAMQSLGNCAAPLVAGFAAIVNWQLFYLAVIAVALAMVVIGVPGIQPLAKNTTSEKVAWPPMIVHILTILAVGMSIIGMGAVLTIHLESVFSMPASQRGFVIMAGGLAAFFFAGRIGGAVDKYGALRVLTACTLAGAAAIALVPHLGWPVVIALCWAVAFVGAQGIQTTVTYSALRTPGGTKFNSTVLAFRFFGLALTPVLLLPIYFRNAAAGFAVPAALLIAAMLLQQWQGRKTAA</sequence>
<name>A0ABT1G2Y7_9CORY</name>
<dbReference type="InterPro" id="IPR011701">
    <property type="entry name" value="MFS"/>
</dbReference>
<dbReference type="PROSITE" id="PS50850">
    <property type="entry name" value="MFS"/>
    <property type="match status" value="1"/>
</dbReference>
<dbReference type="RefSeq" id="WP_253578942.1">
    <property type="nucleotide sequence ID" value="NZ_JAMFTQ010000014.1"/>
</dbReference>
<feature type="transmembrane region" description="Helical" evidence="6">
    <location>
        <begin position="100"/>
        <end position="119"/>
    </location>
</feature>
<evidence type="ECO:0000256" key="2">
    <source>
        <dbReference type="ARBA" id="ARBA00022448"/>
    </source>
</evidence>
<feature type="transmembrane region" description="Helical" evidence="6">
    <location>
        <begin position="192"/>
        <end position="218"/>
    </location>
</feature>
<gene>
    <name evidence="8" type="ORF">M5J20_09360</name>
</gene>
<protein>
    <submittedName>
        <fullName evidence="8">MFS transporter</fullName>
    </submittedName>
</protein>
<feature type="transmembrane region" description="Helical" evidence="6">
    <location>
        <begin position="131"/>
        <end position="155"/>
    </location>
</feature>
<feature type="transmembrane region" description="Helical" evidence="6">
    <location>
        <begin position="42"/>
        <end position="64"/>
    </location>
</feature>
<evidence type="ECO:0000256" key="4">
    <source>
        <dbReference type="ARBA" id="ARBA00022989"/>
    </source>
</evidence>
<feature type="transmembrane region" description="Helical" evidence="6">
    <location>
        <begin position="260"/>
        <end position="279"/>
    </location>
</feature>
<accession>A0ABT1G2Y7</accession>
<evidence type="ECO:0000256" key="5">
    <source>
        <dbReference type="ARBA" id="ARBA00023136"/>
    </source>
</evidence>
<feature type="transmembrane region" description="Helical" evidence="6">
    <location>
        <begin position="76"/>
        <end position="94"/>
    </location>
</feature>
<evidence type="ECO:0000313" key="8">
    <source>
        <dbReference type="EMBL" id="MCP1388392.1"/>
    </source>
</evidence>
<dbReference type="PANTHER" id="PTHR23501">
    <property type="entry name" value="MAJOR FACILITATOR SUPERFAMILY"/>
    <property type="match status" value="1"/>
</dbReference>
<comment type="caution">
    <text evidence="8">The sequence shown here is derived from an EMBL/GenBank/DDBJ whole genome shotgun (WGS) entry which is preliminary data.</text>
</comment>
<dbReference type="Pfam" id="PF07690">
    <property type="entry name" value="MFS_1"/>
    <property type="match status" value="1"/>
</dbReference>
<reference evidence="8" key="1">
    <citation type="submission" date="2022-05" db="EMBL/GenBank/DDBJ databases">
        <title>Corynebacterium sp. TA-R-1 sp. nov., isolated from human feces.</title>
        <authorList>
            <person name="Shamsuzzaman M."/>
            <person name="Dahal R.H."/>
        </authorList>
    </citation>
    <scope>NUCLEOTIDE SEQUENCE</scope>
    <source>
        <strain evidence="8">TA-R-1</strain>
    </source>
</reference>
<dbReference type="SUPFAM" id="SSF103473">
    <property type="entry name" value="MFS general substrate transporter"/>
    <property type="match status" value="1"/>
</dbReference>
<feature type="transmembrane region" description="Helical" evidence="6">
    <location>
        <begin position="346"/>
        <end position="362"/>
    </location>
</feature>
<evidence type="ECO:0000256" key="1">
    <source>
        <dbReference type="ARBA" id="ARBA00004429"/>
    </source>
</evidence>
<dbReference type="Proteomes" id="UP001204000">
    <property type="component" value="Unassembled WGS sequence"/>
</dbReference>
<keyword evidence="4 6" id="KW-1133">Transmembrane helix</keyword>
<evidence type="ECO:0000256" key="3">
    <source>
        <dbReference type="ARBA" id="ARBA00022692"/>
    </source>
</evidence>
<proteinExistence type="predicted"/>
<organism evidence="8 9">
    <name type="scientific">Corynebacterium stercoris</name>
    <dbReference type="NCBI Taxonomy" id="2943490"/>
    <lineage>
        <taxon>Bacteria</taxon>
        <taxon>Bacillati</taxon>
        <taxon>Actinomycetota</taxon>
        <taxon>Actinomycetes</taxon>
        <taxon>Mycobacteriales</taxon>
        <taxon>Corynebacteriaceae</taxon>
        <taxon>Corynebacterium</taxon>
    </lineage>
</organism>
<keyword evidence="5 6" id="KW-0472">Membrane</keyword>
<keyword evidence="9" id="KW-1185">Reference proteome</keyword>
<comment type="subcellular location">
    <subcellularLocation>
        <location evidence="1">Cell inner membrane</location>
        <topology evidence="1">Multi-pass membrane protein</topology>
    </subcellularLocation>
</comment>
<feature type="transmembrane region" description="Helical" evidence="6">
    <location>
        <begin position="322"/>
        <end position="340"/>
    </location>
</feature>
<dbReference type="PANTHER" id="PTHR23501:SF191">
    <property type="entry name" value="VACUOLAR BASIC AMINO ACID TRANSPORTER 4"/>
    <property type="match status" value="1"/>
</dbReference>
<keyword evidence="3 6" id="KW-0812">Transmembrane</keyword>
<evidence type="ECO:0000259" key="7">
    <source>
        <dbReference type="PROSITE" id="PS50850"/>
    </source>
</evidence>
<feature type="transmembrane region" description="Helical" evidence="6">
    <location>
        <begin position="230"/>
        <end position="248"/>
    </location>
</feature>
<dbReference type="InterPro" id="IPR020846">
    <property type="entry name" value="MFS_dom"/>
</dbReference>
<feature type="transmembrane region" description="Helical" evidence="6">
    <location>
        <begin position="161"/>
        <end position="180"/>
    </location>
</feature>
<dbReference type="EMBL" id="JAMFTQ010000014">
    <property type="protein sequence ID" value="MCP1388392.1"/>
    <property type="molecule type" value="Genomic_DNA"/>
</dbReference>
<feature type="transmembrane region" description="Helical" evidence="6">
    <location>
        <begin position="285"/>
        <end position="310"/>
    </location>
</feature>
<dbReference type="InterPro" id="IPR036259">
    <property type="entry name" value="MFS_trans_sf"/>
</dbReference>
<keyword evidence="2" id="KW-0813">Transport</keyword>
<feature type="domain" description="Major facilitator superfamily (MFS) profile" evidence="7">
    <location>
        <begin position="7"/>
        <end position="371"/>
    </location>
</feature>
<dbReference type="Gene3D" id="1.20.1250.20">
    <property type="entry name" value="MFS general substrate transporter like domains"/>
    <property type="match status" value="2"/>
</dbReference>